<dbReference type="Proteomes" id="UP000649604">
    <property type="component" value="Unassembled WGS sequence"/>
</dbReference>
<reference evidence="2" key="1">
    <citation type="submission" date="2019-11" db="EMBL/GenBank/DDBJ databases">
        <title>Microbial mats filling the niche in hypersaline microbial mats.</title>
        <authorList>
            <person name="Wong H.L."/>
            <person name="Macleod F.I."/>
            <person name="White R.A. III"/>
            <person name="Burns B.P."/>
        </authorList>
    </citation>
    <scope>NUCLEOTIDE SEQUENCE</scope>
    <source>
        <strain evidence="2">Rbin_158</strain>
    </source>
</reference>
<sequence>ILAAVTQRDIVTIFWVACGALIGIATFAQILGWLFRRYHDRTIALLIGFMAGSLRKIWPWKHTVEVFIDRHGQEVPLIQRNVLPELSGHVGIAIGLAALGGAIVLMLHYQYLAQQHGAQES</sequence>
<evidence type="ECO:0000313" key="2">
    <source>
        <dbReference type="EMBL" id="MBD3327546.1"/>
    </source>
</evidence>
<proteinExistence type="predicted"/>
<name>A0A9D5K0T4_9BACT</name>
<gene>
    <name evidence="2" type="ORF">GF339_23380</name>
</gene>
<feature type="transmembrane region" description="Helical" evidence="1">
    <location>
        <begin position="86"/>
        <end position="107"/>
    </location>
</feature>
<feature type="non-terminal residue" evidence="2">
    <location>
        <position position="1"/>
    </location>
</feature>
<keyword evidence="1" id="KW-0812">Transmembrane</keyword>
<dbReference type="AlphaFoldDB" id="A0A9D5K0T4"/>
<dbReference type="PANTHER" id="PTHR37308:SF1">
    <property type="entry name" value="POLYPRENYL-PHOSPHATE TRANSPORTER"/>
    <property type="match status" value="1"/>
</dbReference>
<protein>
    <submittedName>
        <fullName evidence="2">DUF368 domain-containing protein</fullName>
    </submittedName>
</protein>
<keyword evidence="1" id="KW-0472">Membrane</keyword>
<accession>A0A9D5K0T4</accession>
<keyword evidence="1" id="KW-1133">Transmembrane helix</keyword>
<dbReference type="EMBL" id="WJJP01000754">
    <property type="protein sequence ID" value="MBD3327546.1"/>
    <property type="molecule type" value="Genomic_DNA"/>
</dbReference>
<evidence type="ECO:0000313" key="3">
    <source>
        <dbReference type="Proteomes" id="UP000649604"/>
    </source>
</evidence>
<dbReference type="Pfam" id="PF04018">
    <property type="entry name" value="VCA0040-like"/>
    <property type="match status" value="1"/>
</dbReference>
<dbReference type="PANTHER" id="PTHR37308">
    <property type="entry name" value="INTEGRAL MEMBRANE PROTEIN"/>
    <property type="match status" value="1"/>
</dbReference>
<feature type="transmembrane region" description="Helical" evidence="1">
    <location>
        <begin position="12"/>
        <end position="35"/>
    </location>
</feature>
<comment type="caution">
    <text evidence="2">The sequence shown here is derived from an EMBL/GenBank/DDBJ whole genome shotgun (WGS) entry which is preliminary data.</text>
</comment>
<dbReference type="InterPro" id="IPR007163">
    <property type="entry name" value="VCA0040-like"/>
</dbReference>
<organism evidence="2 3">
    <name type="scientific">candidate division KSB3 bacterium</name>
    <dbReference type="NCBI Taxonomy" id="2044937"/>
    <lineage>
        <taxon>Bacteria</taxon>
        <taxon>candidate division KSB3</taxon>
    </lineage>
</organism>
<evidence type="ECO:0000256" key="1">
    <source>
        <dbReference type="SAM" id="Phobius"/>
    </source>
</evidence>